<dbReference type="GO" id="GO:0009986">
    <property type="term" value="C:cell surface"/>
    <property type="evidence" value="ECO:0007669"/>
    <property type="project" value="TreeGrafter"/>
</dbReference>
<dbReference type="GO" id="GO:0007165">
    <property type="term" value="P:signal transduction"/>
    <property type="evidence" value="ECO:0007669"/>
    <property type="project" value="TreeGrafter"/>
</dbReference>
<evidence type="ECO:0000259" key="2">
    <source>
        <dbReference type="Pfam" id="PF00024"/>
    </source>
</evidence>
<feature type="domain" description="Tyrosine-protein kinase ephrin type A/B receptor-like" evidence="3">
    <location>
        <begin position="204"/>
        <end position="250"/>
    </location>
</feature>
<accession>A0A383V609</accession>
<gene>
    <name evidence="4" type="ORF">BQ4739_LOCUS1070</name>
</gene>
<keyword evidence="5" id="KW-1185">Reference proteome</keyword>
<feature type="chain" id="PRO_5016690480" description="Tyrosine-protein kinase ephrin type A/B receptor-like domain-containing protein" evidence="1">
    <location>
        <begin position="21"/>
        <end position="743"/>
    </location>
</feature>
<dbReference type="InterPro" id="IPR009030">
    <property type="entry name" value="Growth_fac_rcpt_cys_sf"/>
</dbReference>
<dbReference type="PANTHER" id="PTHR24046">
    <property type="entry name" value="SIGNAL PEPTIDE, CUB AND EGF-LIKE DOMAIN-CONTAINING"/>
    <property type="match status" value="1"/>
</dbReference>
<dbReference type="Pfam" id="PF00024">
    <property type="entry name" value="PAN_1"/>
    <property type="match status" value="1"/>
</dbReference>
<dbReference type="InterPro" id="IPR003609">
    <property type="entry name" value="Pan_app"/>
</dbReference>
<evidence type="ECO:0000313" key="5">
    <source>
        <dbReference type="Proteomes" id="UP000256970"/>
    </source>
</evidence>
<evidence type="ECO:0000259" key="3">
    <source>
        <dbReference type="Pfam" id="PF07699"/>
    </source>
</evidence>
<dbReference type="EMBL" id="FNXT01000073">
    <property type="protein sequence ID" value="SZX60531.1"/>
    <property type="molecule type" value="Genomic_DNA"/>
</dbReference>
<dbReference type="SMART" id="SM01411">
    <property type="entry name" value="Ephrin_rec_like"/>
    <property type="match status" value="9"/>
</dbReference>
<dbReference type="Gene3D" id="3.50.4.10">
    <property type="entry name" value="Hepatocyte Growth Factor"/>
    <property type="match status" value="1"/>
</dbReference>
<feature type="domain" description="Tyrosine-protein kinase ephrin type A/B receptor-like" evidence="3">
    <location>
        <begin position="321"/>
        <end position="357"/>
    </location>
</feature>
<feature type="domain" description="Apple" evidence="2">
    <location>
        <begin position="680"/>
        <end position="725"/>
    </location>
</feature>
<organism evidence="4 5">
    <name type="scientific">Tetradesmus obliquus</name>
    <name type="common">Green alga</name>
    <name type="synonym">Acutodesmus obliquus</name>
    <dbReference type="NCBI Taxonomy" id="3088"/>
    <lineage>
        <taxon>Eukaryota</taxon>
        <taxon>Viridiplantae</taxon>
        <taxon>Chlorophyta</taxon>
        <taxon>core chlorophytes</taxon>
        <taxon>Chlorophyceae</taxon>
        <taxon>CS clade</taxon>
        <taxon>Sphaeropleales</taxon>
        <taxon>Scenedesmaceae</taxon>
        <taxon>Tetradesmus</taxon>
    </lineage>
</organism>
<sequence>MARAVALAALLLLCAVAAQAARFPLEEAENGRMLLQNAKAPNCTRVNSACKSCRNQRIPGTRRSELVCSSCEKGYQLRRDGQSKTCDCAPGLSMQNGKCEPCPVGKFCAGGSAANDKSDATDCPANLATTFIGAKSQAQCFTLAGFGRVSTKGTDGKVSLTGVQCLKGTYNVGNNTAGCQKCGAGLTTADDGATSMAECKAPAGSYMDKGIGKLCQRGTYSTDLNTNANCVPCPTGITTELEGSTSAAACSLALKGNYINPLNSNEALACPRDTYQDQEIATTTCKACPNEWRTKETGATGVALCLAPPGWQQVAEGANITECPAGSYKADWNRNPCVACGTGLITLSTGSVSKDACLVPAGWGLVSPTEAAKCDKNTYGDAVNRTAVANARCTPCPAGMFTLDTLDKRTIGAAPAPANELYTSESACLVEEGWGTTSTLPQKCPVGTYNAGKNREACMSCGTGWTTVGDGKTSAAACVVQPGWRMDTSNGIPAPCDKGSYSVGGTEAAPNATCTSCPPGFTTQEDESTTADECTVCKAGFGGANCDVCPYNTFASGGAKAADDSPCVACASNAVSKRGATQVQQCYSSTVDARNDVFNVADEAAWVVATNVKTGAGCSSACTGSASCVMYKFVGQDNDPNAVCSTYAEATGTDAAFNVGFKIGNGDDYAVWGSKYKVGAAIATPAAATEAACLAECSANAECEVYNWDAAASNKCTLTKSELEESALSMFQVRGAKLFSDRP</sequence>
<feature type="signal peptide" evidence="1">
    <location>
        <begin position="1"/>
        <end position="20"/>
    </location>
</feature>
<dbReference type="Gene3D" id="2.10.50.10">
    <property type="entry name" value="Tumor Necrosis Factor Receptor, subunit A, domain 2"/>
    <property type="match status" value="6"/>
</dbReference>
<dbReference type="PANTHER" id="PTHR24046:SF5">
    <property type="entry name" value="EGF-LIKE DOMAIN-CONTAINING PROTEIN"/>
    <property type="match status" value="1"/>
</dbReference>
<name>A0A383V609_TETOB</name>
<dbReference type="InterPro" id="IPR052071">
    <property type="entry name" value="SCUB_EGF-like_domain"/>
</dbReference>
<evidence type="ECO:0000313" key="4">
    <source>
        <dbReference type="EMBL" id="SZX60531.1"/>
    </source>
</evidence>
<feature type="domain" description="Tyrosine-protein kinase ephrin type A/B receptor-like" evidence="3">
    <location>
        <begin position="256"/>
        <end position="305"/>
    </location>
</feature>
<dbReference type="Proteomes" id="UP000256970">
    <property type="component" value="Unassembled WGS sequence"/>
</dbReference>
<evidence type="ECO:0000256" key="1">
    <source>
        <dbReference type="SAM" id="SignalP"/>
    </source>
</evidence>
<evidence type="ECO:0008006" key="6">
    <source>
        <dbReference type="Google" id="ProtNLM"/>
    </source>
</evidence>
<dbReference type="STRING" id="3088.A0A383V609"/>
<dbReference type="AlphaFoldDB" id="A0A383V609"/>
<proteinExistence type="predicted"/>
<dbReference type="GO" id="GO:0005615">
    <property type="term" value="C:extracellular space"/>
    <property type="evidence" value="ECO:0007669"/>
    <property type="project" value="TreeGrafter"/>
</dbReference>
<keyword evidence="1" id="KW-0732">Signal</keyword>
<dbReference type="Pfam" id="PF07699">
    <property type="entry name" value="Ephrin_rec_like"/>
    <property type="match status" value="3"/>
</dbReference>
<dbReference type="InterPro" id="IPR011641">
    <property type="entry name" value="Tyr-kin_ephrin_A/B_rcpt-like"/>
</dbReference>
<dbReference type="SUPFAM" id="SSF57184">
    <property type="entry name" value="Growth factor receptor domain"/>
    <property type="match status" value="2"/>
</dbReference>
<reference evidence="4 5" key="1">
    <citation type="submission" date="2016-10" db="EMBL/GenBank/DDBJ databases">
        <authorList>
            <person name="Cai Z."/>
        </authorList>
    </citation>
    <scope>NUCLEOTIDE SEQUENCE [LARGE SCALE GENOMIC DNA]</scope>
</reference>
<protein>
    <recommendedName>
        <fullName evidence="6">Tyrosine-protein kinase ephrin type A/B receptor-like domain-containing protein</fullName>
    </recommendedName>
</protein>